<name>A0A2W5NW19_9SPHN</name>
<sequence length="249" mass="25542">MAQARLESSLDPGARAETSSAAGLFQFTGGTWLATLGRHAGDHGMGWVRQAIGGNGLADPGLRARIMDLRYDADAAALMAAQLAGDNRADLAARLGREPDATELYLAHFLGSAGAGQFLSALAADPSQSAAAILPVAASANRAIFYQGGAPRSLGAVMELLRGKMAGAMNGVEIAGSGSPTIAYQAFADLPQGPVAKEFRKNADEAVRPAAENPRISMADTLRGLFDPSGADTPAHVRKAYAKLAGLGL</sequence>
<dbReference type="AlphaFoldDB" id="A0A2W5NW19"/>
<dbReference type="Gene3D" id="1.10.530.10">
    <property type="match status" value="1"/>
</dbReference>
<dbReference type="Proteomes" id="UP000249082">
    <property type="component" value="Unassembled WGS sequence"/>
</dbReference>
<evidence type="ECO:0000313" key="2">
    <source>
        <dbReference type="Proteomes" id="UP000249082"/>
    </source>
</evidence>
<evidence type="ECO:0000313" key="1">
    <source>
        <dbReference type="EMBL" id="PZQ54835.1"/>
    </source>
</evidence>
<reference evidence="1 2" key="1">
    <citation type="submission" date="2017-08" db="EMBL/GenBank/DDBJ databases">
        <title>Infants hospitalized years apart are colonized by the same room-sourced microbial strains.</title>
        <authorList>
            <person name="Brooks B."/>
            <person name="Olm M.R."/>
            <person name="Firek B.A."/>
            <person name="Baker R."/>
            <person name="Thomas B.C."/>
            <person name="Morowitz M.J."/>
            <person name="Banfield J.F."/>
        </authorList>
    </citation>
    <scope>NUCLEOTIDE SEQUENCE [LARGE SCALE GENOMIC DNA]</scope>
    <source>
        <strain evidence="1">S2_005_002_R2_33</strain>
    </source>
</reference>
<organism evidence="1 2">
    <name type="scientific">Novosphingobium pentaromativorans</name>
    <dbReference type="NCBI Taxonomy" id="205844"/>
    <lineage>
        <taxon>Bacteria</taxon>
        <taxon>Pseudomonadati</taxon>
        <taxon>Pseudomonadota</taxon>
        <taxon>Alphaproteobacteria</taxon>
        <taxon>Sphingomonadales</taxon>
        <taxon>Sphingomonadaceae</taxon>
        <taxon>Novosphingobium</taxon>
    </lineage>
</organism>
<accession>A0A2W5NW19</accession>
<protein>
    <submittedName>
        <fullName evidence="1">Transglycosylase</fullName>
    </submittedName>
</protein>
<dbReference type="EMBL" id="QFPX01000008">
    <property type="protein sequence ID" value="PZQ54835.1"/>
    <property type="molecule type" value="Genomic_DNA"/>
</dbReference>
<comment type="caution">
    <text evidence="1">The sequence shown here is derived from an EMBL/GenBank/DDBJ whole genome shotgun (WGS) entry which is preliminary data.</text>
</comment>
<gene>
    <name evidence="1" type="ORF">DI555_11475</name>
</gene>
<proteinExistence type="predicted"/>